<dbReference type="AlphaFoldDB" id="A0A0U1LVM0"/>
<evidence type="ECO:0000256" key="1">
    <source>
        <dbReference type="ARBA" id="ARBA00004141"/>
    </source>
</evidence>
<feature type="transmembrane region" description="Helical" evidence="5">
    <location>
        <begin position="79"/>
        <end position="100"/>
    </location>
</feature>
<feature type="transmembrane region" description="Helical" evidence="5">
    <location>
        <begin position="203"/>
        <end position="225"/>
    </location>
</feature>
<gene>
    <name evidence="6" type="ORF">PISL3812_04476</name>
</gene>
<evidence type="ECO:0000256" key="3">
    <source>
        <dbReference type="ARBA" id="ARBA00022989"/>
    </source>
</evidence>
<accession>A0A0U1LVM0</accession>
<dbReference type="GO" id="GO:0022857">
    <property type="term" value="F:transmembrane transporter activity"/>
    <property type="evidence" value="ECO:0007669"/>
    <property type="project" value="TreeGrafter"/>
</dbReference>
<dbReference type="Proteomes" id="UP000054383">
    <property type="component" value="Unassembled WGS sequence"/>
</dbReference>
<proteinExistence type="predicted"/>
<dbReference type="EMBL" id="CVMT01000003">
    <property type="protein sequence ID" value="CRG87458.1"/>
    <property type="molecule type" value="Genomic_DNA"/>
</dbReference>
<protein>
    <submittedName>
        <fullName evidence="6">Uncharacterized protein</fullName>
    </submittedName>
</protein>
<keyword evidence="3 5" id="KW-1133">Transmembrane helix</keyword>
<feature type="transmembrane region" description="Helical" evidence="5">
    <location>
        <begin position="39"/>
        <end position="59"/>
    </location>
</feature>
<keyword evidence="2 5" id="KW-0812">Transmembrane</keyword>
<dbReference type="PANTHER" id="PTHR23501">
    <property type="entry name" value="MAJOR FACILITATOR SUPERFAMILY"/>
    <property type="match status" value="1"/>
</dbReference>
<sequence>MLDCSQATTIPRITSEFNSLDDVALGGLFTDMARLAWRFCFWINLPFDGIAVAIILFLYKPASAGIDLGMKIWPRLLKLGISSVFILTGTITCLLLDIFYTNARNLPTIHSNQFHLHLSIANSYDGTDVLPSILLPSSPSYIRKRVWCANTTSGITIAIATLVSGTFITIIGSYVPFMWAGAAIFTVGCYLLHTLVRSSTMKVWFAYQVIVGIDYGFPVQILYLAMQVVIVSVDRPLGNASVSLFQALGGALGLSIAENVSDITH</sequence>
<feature type="transmembrane region" description="Helical" evidence="5">
    <location>
        <begin position="177"/>
        <end position="196"/>
    </location>
</feature>
<dbReference type="PANTHER" id="PTHR23501:SF198">
    <property type="entry name" value="AZOLE RESISTANCE PROTEIN 1-RELATED"/>
    <property type="match status" value="1"/>
</dbReference>
<evidence type="ECO:0000256" key="4">
    <source>
        <dbReference type="ARBA" id="ARBA00023136"/>
    </source>
</evidence>
<dbReference type="OrthoDB" id="10021397at2759"/>
<evidence type="ECO:0000256" key="5">
    <source>
        <dbReference type="SAM" id="Phobius"/>
    </source>
</evidence>
<dbReference type="SUPFAM" id="SSF103473">
    <property type="entry name" value="MFS general substrate transporter"/>
    <property type="match status" value="1"/>
</dbReference>
<dbReference type="GO" id="GO:0005886">
    <property type="term" value="C:plasma membrane"/>
    <property type="evidence" value="ECO:0007669"/>
    <property type="project" value="TreeGrafter"/>
</dbReference>
<name>A0A0U1LVM0_TALIS</name>
<keyword evidence="7" id="KW-1185">Reference proteome</keyword>
<keyword evidence="4 5" id="KW-0472">Membrane</keyword>
<evidence type="ECO:0000313" key="6">
    <source>
        <dbReference type="EMBL" id="CRG87458.1"/>
    </source>
</evidence>
<organism evidence="6 7">
    <name type="scientific">Talaromyces islandicus</name>
    <name type="common">Penicillium islandicum</name>
    <dbReference type="NCBI Taxonomy" id="28573"/>
    <lineage>
        <taxon>Eukaryota</taxon>
        <taxon>Fungi</taxon>
        <taxon>Dikarya</taxon>
        <taxon>Ascomycota</taxon>
        <taxon>Pezizomycotina</taxon>
        <taxon>Eurotiomycetes</taxon>
        <taxon>Eurotiomycetidae</taxon>
        <taxon>Eurotiales</taxon>
        <taxon>Trichocomaceae</taxon>
        <taxon>Talaromyces</taxon>
        <taxon>Talaromyces sect. Islandici</taxon>
    </lineage>
</organism>
<evidence type="ECO:0000313" key="7">
    <source>
        <dbReference type="Proteomes" id="UP000054383"/>
    </source>
</evidence>
<feature type="transmembrane region" description="Helical" evidence="5">
    <location>
        <begin position="147"/>
        <end position="171"/>
    </location>
</feature>
<reference evidence="6 7" key="1">
    <citation type="submission" date="2015-04" db="EMBL/GenBank/DDBJ databases">
        <authorList>
            <person name="Syromyatnikov M.Y."/>
            <person name="Popov V.N."/>
        </authorList>
    </citation>
    <scope>NUCLEOTIDE SEQUENCE [LARGE SCALE GENOMIC DNA]</scope>
    <source>
        <strain evidence="6">WF-38-12</strain>
    </source>
</reference>
<comment type="subcellular location">
    <subcellularLocation>
        <location evidence="1">Membrane</location>
        <topology evidence="1">Multi-pass membrane protein</topology>
    </subcellularLocation>
</comment>
<evidence type="ECO:0000256" key="2">
    <source>
        <dbReference type="ARBA" id="ARBA00022692"/>
    </source>
</evidence>
<dbReference type="InterPro" id="IPR036259">
    <property type="entry name" value="MFS_trans_sf"/>
</dbReference>